<proteinExistence type="predicted"/>
<dbReference type="AlphaFoldDB" id="A0A816F7Q4"/>
<dbReference type="Proteomes" id="UP000663828">
    <property type="component" value="Unassembled WGS sequence"/>
</dbReference>
<name>A0A816F7Q4_ADIRI</name>
<comment type="caution">
    <text evidence="2">The sequence shown here is derived from an EMBL/GenBank/DDBJ whole genome shotgun (WGS) entry which is preliminary data.</text>
</comment>
<evidence type="ECO:0000313" key="3">
    <source>
        <dbReference type="Proteomes" id="UP000663828"/>
    </source>
</evidence>
<evidence type="ECO:0000313" key="2">
    <source>
        <dbReference type="EMBL" id="CAF1656152.1"/>
    </source>
</evidence>
<dbReference type="OrthoDB" id="6113252at2759"/>
<reference evidence="2" key="1">
    <citation type="submission" date="2021-02" db="EMBL/GenBank/DDBJ databases">
        <authorList>
            <person name="Nowell W R."/>
        </authorList>
    </citation>
    <scope>NUCLEOTIDE SEQUENCE</scope>
</reference>
<dbReference type="EMBL" id="CAJNOJ010000687">
    <property type="protein sequence ID" value="CAF1510015.1"/>
    <property type="molecule type" value="Genomic_DNA"/>
</dbReference>
<evidence type="ECO:0000313" key="1">
    <source>
        <dbReference type="EMBL" id="CAF1510015.1"/>
    </source>
</evidence>
<keyword evidence="3" id="KW-1185">Reference proteome</keyword>
<organism evidence="2 3">
    <name type="scientific">Adineta ricciae</name>
    <name type="common">Rotifer</name>
    <dbReference type="NCBI Taxonomy" id="249248"/>
    <lineage>
        <taxon>Eukaryota</taxon>
        <taxon>Metazoa</taxon>
        <taxon>Spiralia</taxon>
        <taxon>Gnathifera</taxon>
        <taxon>Rotifera</taxon>
        <taxon>Eurotatoria</taxon>
        <taxon>Bdelloidea</taxon>
        <taxon>Adinetida</taxon>
        <taxon>Adinetidae</taxon>
        <taxon>Adineta</taxon>
    </lineage>
</organism>
<protein>
    <submittedName>
        <fullName evidence="2">Uncharacterized protein</fullName>
    </submittedName>
</protein>
<dbReference type="EMBL" id="CAJNOR010010720">
    <property type="protein sequence ID" value="CAF1656152.1"/>
    <property type="molecule type" value="Genomic_DNA"/>
</dbReference>
<sequence length="336" mass="38675">MADSVCRKCRSKFDNWERKTKEDFAEFMDKKNFEEIIDEEIAECGIQTDAIEQTVEIPIKRTSASHRTCFVRQKTDGCSSKVLSAEEQKLVFIKRGIVVSPGSRCCRDHLYGKHLTFEALHQIVPTKTEPVVFDAKGIMNSITECCTMIQDTKTFDFDDPTSLDDEAYYNLTGLEKDMIDQFDNLLSTLTSMRNFYVRSIRVGLALFLVKMRLGVSNRVLSSLFRMKNKRVVFRIVHAIAEGLLKNFVPKHLGFQHIDRRTVLDRHQTLIASQLMADRDDQVILVMDGTYLFIQKSSSNQFQRRSFSMHKHRNLIKPMITTATVSVSSLQVEFNCV</sequence>
<accession>A0A816F7Q4</accession>
<dbReference type="Proteomes" id="UP000663852">
    <property type="component" value="Unassembled WGS sequence"/>
</dbReference>
<gene>
    <name evidence="1" type="ORF">EDS130_LOCUS43184</name>
    <name evidence="2" type="ORF">XAT740_LOCUS55952</name>
</gene>